<reference evidence="2 3" key="1">
    <citation type="submission" date="2023-03" db="EMBL/GenBank/DDBJ databases">
        <title>High-quality genome of Scylla paramamosain provides insights in environmental adaptation.</title>
        <authorList>
            <person name="Zhang L."/>
        </authorList>
    </citation>
    <scope>NUCLEOTIDE SEQUENCE [LARGE SCALE GENOMIC DNA]</scope>
    <source>
        <strain evidence="2">LZ_2023a</strain>
        <tissue evidence="2">Muscle</tissue>
    </source>
</reference>
<proteinExistence type="predicted"/>
<dbReference type="Proteomes" id="UP001487740">
    <property type="component" value="Unassembled WGS sequence"/>
</dbReference>
<sequence>MEQANKHFILRTAERISFRFDIYLGDAGGKRSRADHEDVNVEKMPVRTEEDAAESKQGKQGRGEETTNTLITHCSADVSATPY</sequence>
<feature type="compositionally biased region" description="Basic and acidic residues" evidence="1">
    <location>
        <begin position="28"/>
        <end position="65"/>
    </location>
</feature>
<organism evidence="2 3">
    <name type="scientific">Scylla paramamosain</name>
    <name type="common">Mud crab</name>
    <dbReference type="NCBI Taxonomy" id="85552"/>
    <lineage>
        <taxon>Eukaryota</taxon>
        <taxon>Metazoa</taxon>
        <taxon>Ecdysozoa</taxon>
        <taxon>Arthropoda</taxon>
        <taxon>Crustacea</taxon>
        <taxon>Multicrustacea</taxon>
        <taxon>Malacostraca</taxon>
        <taxon>Eumalacostraca</taxon>
        <taxon>Eucarida</taxon>
        <taxon>Decapoda</taxon>
        <taxon>Pleocyemata</taxon>
        <taxon>Brachyura</taxon>
        <taxon>Eubrachyura</taxon>
        <taxon>Portunoidea</taxon>
        <taxon>Portunidae</taxon>
        <taxon>Portuninae</taxon>
        <taxon>Scylla</taxon>
    </lineage>
</organism>
<dbReference type="AlphaFoldDB" id="A0AAW0V7G6"/>
<protein>
    <submittedName>
        <fullName evidence="2">Uncharacterized protein</fullName>
    </submittedName>
</protein>
<evidence type="ECO:0000313" key="3">
    <source>
        <dbReference type="Proteomes" id="UP001487740"/>
    </source>
</evidence>
<evidence type="ECO:0000256" key="1">
    <source>
        <dbReference type="SAM" id="MobiDB-lite"/>
    </source>
</evidence>
<evidence type="ECO:0000313" key="2">
    <source>
        <dbReference type="EMBL" id="KAK8406772.1"/>
    </source>
</evidence>
<feature type="region of interest" description="Disordered" evidence="1">
    <location>
        <begin position="27"/>
        <end position="83"/>
    </location>
</feature>
<comment type="caution">
    <text evidence="2">The sequence shown here is derived from an EMBL/GenBank/DDBJ whole genome shotgun (WGS) entry which is preliminary data.</text>
</comment>
<gene>
    <name evidence="2" type="ORF">O3P69_007370</name>
</gene>
<name>A0AAW0V7G6_SCYPA</name>
<accession>A0AAW0V7G6</accession>
<dbReference type="EMBL" id="JARAKH010000002">
    <property type="protein sequence ID" value="KAK8406772.1"/>
    <property type="molecule type" value="Genomic_DNA"/>
</dbReference>
<keyword evidence="3" id="KW-1185">Reference proteome</keyword>